<dbReference type="NCBIfam" id="TIGR00229">
    <property type="entry name" value="sensory_box"/>
    <property type="match status" value="1"/>
</dbReference>
<evidence type="ECO:0000256" key="5">
    <source>
        <dbReference type="ARBA" id="ARBA00022553"/>
    </source>
</evidence>
<keyword evidence="17" id="KW-1185">Reference proteome</keyword>
<evidence type="ECO:0000256" key="12">
    <source>
        <dbReference type="SAM" id="Phobius"/>
    </source>
</evidence>
<dbReference type="SUPFAM" id="SSF55874">
    <property type="entry name" value="ATPase domain of HSP90 chaperone/DNA topoisomerase II/histidine kinase"/>
    <property type="match status" value="1"/>
</dbReference>
<proteinExistence type="predicted"/>
<dbReference type="GO" id="GO:0016036">
    <property type="term" value="P:cellular response to phosphate starvation"/>
    <property type="evidence" value="ECO:0007669"/>
    <property type="project" value="TreeGrafter"/>
</dbReference>
<evidence type="ECO:0000256" key="11">
    <source>
        <dbReference type="ARBA" id="ARBA00023136"/>
    </source>
</evidence>
<gene>
    <name evidence="16" type="ORF">SAMN02745221_00303</name>
</gene>
<dbReference type="PANTHER" id="PTHR45453">
    <property type="entry name" value="PHOSPHATE REGULON SENSOR PROTEIN PHOR"/>
    <property type="match status" value="1"/>
</dbReference>
<keyword evidence="4" id="KW-1003">Cell membrane</keyword>
<dbReference type="Gene3D" id="1.10.8.500">
    <property type="entry name" value="HAMP domain in histidine kinase"/>
    <property type="match status" value="1"/>
</dbReference>
<dbReference type="SMART" id="SM00387">
    <property type="entry name" value="HATPase_c"/>
    <property type="match status" value="1"/>
</dbReference>
<feature type="domain" description="HAMP" evidence="15">
    <location>
        <begin position="191"/>
        <end position="243"/>
    </location>
</feature>
<evidence type="ECO:0000256" key="8">
    <source>
        <dbReference type="ARBA" id="ARBA00022777"/>
    </source>
</evidence>
<dbReference type="GO" id="GO:0000155">
    <property type="term" value="F:phosphorelay sensor kinase activity"/>
    <property type="evidence" value="ECO:0007669"/>
    <property type="project" value="InterPro"/>
</dbReference>
<keyword evidence="5" id="KW-0597">Phosphoprotein</keyword>
<keyword evidence="8 16" id="KW-0418">Kinase</keyword>
<evidence type="ECO:0000259" key="14">
    <source>
        <dbReference type="PROSITE" id="PS50112"/>
    </source>
</evidence>
<keyword evidence="12" id="KW-1133">Transmembrane helix</keyword>
<keyword evidence="11 12" id="KW-0472">Membrane</keyword>
<evidence type="ECO:0000256" key="4">
    <source>
        <dbReference type="ARBA" id="ARBA00022475"/>
    </source>
</evidence>
<dbReference type="FunFam" id="1.10.287.130:FF:000008">
    <property type="entry name" value="Two-component sensor histidine kinase"/>
    <property type="match status" value="1"/>
</dbReference>
<dbReference type="Pfam" id="PF00512">
    <property type="entry name" value="HisKA"/>
    <property type="match status" value="1"/>
</dbReference>
<dbReference type="Pfam" id="PF16736">
    <property type="entry name" value="sCache_like"/>
    <property type="match status" value="1"/>
</dbReference>
<dbReference type="SMART" id="SM00388">
    <property type="entry name" value="HisKA"/>
    <property type="match status" value="1"/>
</dbReference>
<keyword evidence="12" id="KW-0812">Transmembrane</keyword>
<dbReference type="InterPro" id="IPR005467">
    <property type="entry name" value="His_kinase_dom"/>
</dbReference>
<dbReference type="CDD" id="cd06225">
    <property type="entry name" value="HAMP"/>
    <property type="match status" value="1"/>
</dbReference>
<dbReference type="SUPFAM" id="SSF55785">
    <property type="entry name" value="PYP-like sensor domain (PAS domain)"/>
    <property type="match status" value="1"/>
</dbReference>
<comment type="catalytic activity">
    <reaction evidence="1">
        <text>ATP + protein L-histidine = ADP + protein N-phospho-L-histidine.</text>
        <dbReference type="EC" id="2.7.13.3"/>
    </reaction>
</comment>
<dbReference type="SMART" id="SM00304">
    <property type="entry name" value="HAMP"/>
    <property type="match status" value="1"/>
</dbReference>
<dbReference type="PROSITE" id="PS50112">
    <property type="entry name" value="PAS"/>
    <property type="match status" value="1"/>
</dbReference>
<dbReference type="AlphaFoldDB" id="A0A1M5K5Z7"/>
<dbReference type="Pfam" id="PF00672">
    <property type="entry name" value="HAMP"/>
    <property type="match status" value="1"/>
</dbReference>
<dbReference type="STRING" id="1123382.SAMN02745221_00303"/>
<dbReference type="Proteomes" id="UP000242329">
    <property type="component" value="Unassembled WGS sequence"/>
</dbReference>
<dbReference type="GO" id="GO:0004721">
    <property type="term" value="F:phosphoprotein phosphatase activity"/>
    <property type="evidence" value="ECO:0007669"/>
    <property type="project" value="TreeGrafter"/>
</dbReference>
<dbReference type="InterPro" id="IPR003661">
    <property type="entry name" value="HisK_dim/P_dom"/>
</dbReference>
<dbReference type="EMBL" id="FQWY01000004">
    <property type="protein sequence ID" value="SHG48257.1"/>
    <property type="molecule type" value="Genomic_DNA"/>
</dbReference>
<dbReference type="NCBIfam" id="NF046044">
    <property type="entry name" value="PnpS"/>
    <property type="match status" value="1"/>
</dbReference>
<keyword evidence="10" id="KW-0902">Two-component regulatory system</keyword>
<dbReference type="InterPro" id="IPR000014">
    <property type="entry name" value="PAS"/>
</dbReference>
<evidence type="ECO:0000259" key="15">
    <source>
        <dbReference type="PROSITE" id="PS50885"/>
    </source>
</evidence>
<keyword evidence="6" id="KW-0808">Transferase</keyword>
<evidence type="ECO:0000259" key="13">
    <source>
        <dbReference type="PROSITE" id="PS50109"/>
    </source>
</evidence>
<dbReference type="InterPro" id="IPR036097">
    <property type="entry name" value="HisK_dim/P_sf"/>
</dbReference>
<feature type="transmembrane region" description="Helical" evidence="12">
    <location>
        <begin position="167"/>
        <end position="190"/>
    </location>
</feature>
<evidence type="ECO:0000256" key="7">
    <source>
        <dbReference type="ARBA" id="ARBA00022741"/>
    </source>
</evidence>
<dbReference type="Pfam" id="PF02518">
    <property type="entry name" value="HATPase_c"/>
    <property type="match status" value="1"/>
</dbReference>
<dbReference type="EC" id="2.7.13.3" evidence="3"/>
<evidence type="ECO:0000256" key="10">
    <source>
        <dbReference type="ARBA" id="ARBA00023012"/>
    </source>
</evidence>
<reference evidence="17" key="1">
    <citation type="submission" date="2016-11" db="EMBL/GenBank/DDBJ databases">
        <authorList>
            <person name="Varghese N."/>
            <person name="Submissions S."/>
        </authorList>
    </citation>
    <scope>NUCLEOTIDE SEQUENCE [LARGE SCALE GENOMIC DNA]</scope>
    <source>
        <strain evidence="17">DSM 11003</strain>
    </source>
</reference>
<dbReference type="SMART" id="SM00091">
    <property type="entry name" value="PAS"/>
    <property type="match status" value="1"/>
</dbReference>
<sequence length="590" mass="66624">MFSSVRSRLTITYLIIIAAIILISSLILSYFLKEYYLNDVKNSLVYEAVLVSDMLGLYKPQDGGLAQFADQVVRQVAQDMKVRVTVIDGEGKVLADSHFEADSMESHAGRPEVYKALKGQVGKEIRFSTTAGINMLYVAVPFKAGEEKGVIRLSKPLTEVENLYKRLFSVLFFSIIFTGLAAFIISIFIARNFSRPISDITEAVRDIARGNLKRRVHYRSADELGMLAGAVDDMADHLENTIMAISEVKNRFEAVLNNTVNAIIMLDAEKRLIYANPVAERIFNLHDEYMGRKSAEVVANYELLRAIDEAKARLVPVRRDINLYEREERIIEANVIPVMEKERGFLNSILIVMNDITELKRLERIRRDFVANVSHELKTPVAAISGFAETLMEEKGDNPENIREFSRIIYNEAQRLKNLIDELLELSRIEAGKMPTNMVEVDVDKLAQEAADIIKMRFPERQDDIAVKGEKGLVIKADREQLMRIMLNLLENAVHYSPPGSRIGVEVMREGEKVLLKVSDEGEGIPENEIPRVFERFYRVDKARSRKTGGTGLGLAIVKHLVENHKGEIRVESKPGKGSVFTVVLPVKPE</sequence>
<name>A0A1M5K5Z7_9FIRM</name>
<evidence type="ECO:0000256" key="1">
    <source>
        <dbReference type="ARBA" id="ARBA00000085"/>
    </source>
</evidence>
<dbReference type="Pfam" id="PF08448">
    <property type="entry name" value="PAS_4"/>
    <property type="match status" value="1"/>
</dbReference>
<protein>
    <recommendedName>
        <fullName evidence="3">histidine kinase</fullName>
        <ecNumber evidence="3">2.7.13.3</ecNumber>
    </recommendedName>
</protein>
<evidence type="ECO:0000256" key="2">
    <source>
        <dbReference type="ARBA" id="ARBA00004236"/>
    </source>
</evidence>
<dbReference type="CDD" id="cd00075">
    <property type="entry name" value="HATPase"/>
    <property type="match status" value="1"/>
</dbReference>
<dbReference type="InterPro" id="IPR035965">
    <property type="entry name" value="PAS-like_dom_sf"/>
</dbReference>
<evidence type="ECO:0000313" key="16">
    <source>
        <dbReference type="EMBL" id="SHG48257.1"/>
    </source>
</evidence>
<dbReference type="SUPFAM" id="SSF158472">
    <property type="entry name" value="HAMP domain-like"/>
    <property type="match status" value="1"/>
</dbReference>
<dbReference type="InterPro" id="IPR036890">
    <property type="entry name" value="HATPase_C_sf"/>
</dbReference>
<dbReference type="GO" id="GO:0005524">
    <property type="term" value="F:ATP binding"/>
    <property type="evidence" value="ECO:0007669"/>
    <property type="project" value="UniProtKB-KW"/>
</dbReference>
<dbReference type="OrthoDB" id="9813151at2"/>
<dbReference type="FunFam" id="3.30.565.10:FF:000006">
    <property type="entry name" value="Sensor histidine kinase WalK"/>
    <property type="match status" value="1"/>
</dbReference>
<evidence type="ECO:0000256" key="6">
    <source>
        <dbReference type="ARBA" id="ARBA00022679"/>
    </source>
</evidence>
<dbReference type="InterPro" id="IPR013656">
    <property type="entry name" value="PAS_4"/>
</dbReference>
<dbReference type="RefSeq" id="WP_073089230.1">
    <property type="nucleotide sequence ID" value="NZ_FQWY01000004.1"/>
</dbReference>
<evidence type="ECO:0000256" key="3">
    <source>
        <dbReference type="ARBA" id="ARBA00012438"/>
    </source>
</evidence>
<dbReference type="InterPro" id="IPR031967">
    <property type="entry name" value="PhoR_single_Cache-like_dom"/>
</dbReference>
<dbReference type="PANTHER" id="PTHR45453:SF1">
    <property type="entry name" value="PHOSPHATE REGULON SENSOR PROTEIN PHOR"/>
    <property type="match status" value="1"/>
</dbReference>
<dbReference type="CDD" id="cd00130">
    <property type="entry name" value="PAS"/>
    <property type="match status" value="1"/>
</dbReference>
<dbReference type="PRINTS" id="PR00344">
    <property type="entry name" value="BCTRLSENSOR"/>
</dbReference>
<comment type="subcellular location">
    <subcellularLocation>
        <location evidence="2">Cell membrane</location>
    </subcellularLocation>
</comment>
<dbReference type="InterPro" id="IPR050351">
    <property type="entry name" value="BphY/WalK/GraS-like"/>
</dbReference>
<dbReference type="InterPro" id="IPR003660">
    <property type="entry name" value="HAMP_dom"/>
</dbReference>
<feature type="transmembrane region" description="Helical" evidence="12">
    <location>
        <begin position="12"/>
        <end position="32"/>
    </location>
</feature>
<dbReference type="GO" id="GO:0005886">
    <property type="term" value="C:plasma membrane"/>
    <property type="evidence" value="ECO:0007669"/>
    <property type="project" value="UniProtKB-SubCell"/>
</dbReference>
<dbReference type="PROSITE" id="PS50885">
    <property type="entry name" value="HAMP"/>
    <property type="match status" value="1"/>
</dbReference>
<dbReference type="PROSITE" id="PS50109">
    <property type="entry name" value="HIS_KIN"/>
    <property type="match status" value="1"/>
</dbReference>
<dbReference type="Gene3D" id="1.10.287.130">
    <property type="match status" value="1"/>
</dbReference>
<evidence type="ECO:0000256" key="9">
    <source>
        <dbReference type="ARBA" id="ARBA00022840"/>
    </source>
</evidence>
<dbReference type="Gene3D" id="3.30.450.20">
    <property type="entry name" value="PAS domain"/>
    <property type="match status" value="2"/>
</dbReference>
<feature type="domain" description="Histidine kinase" evidence="13">
    <location>
        <begin position="372"/>
        <end position="589"/>
    </location>
</feature>
<accession>A0A1M5K5Z7</accession>
<organism evidence="16 17">
    <name type="scientific">Thermosyntropha lipolytica DSM 11003</name>
    <dbReference type="NCBI Taxonomy" id="1123382"/>
    <lineage>
        <taxon>Bacteria</taxon>
        <taxon>Bacillati</taxon>
        <taxon>Bacillota</taxon>
        <taxon>Clostridia</taxon>
        <taxon>Eubacteriales</taxon>
        <taxon>Syntrophomonadaceae</taxon>
        <taxon>Thermosyntropha</taxon>
    </lineage>
</organism>
<dbReference type="CDD" id="cd00082">
    <property type="entry name" value="HisKA"/>
    <property type="match status" value="1"/>
</dbReference>
<dbReference type="Gene3D" id="3.30.565.10">
    <property type="entry name" value="Histidine kinase-like ATPase, C-terminal domain"/>
    <property type="match status" value="1"/>
</dbReference>
<dbReference type="SUPFAM" id="SSF47384">
    <property type="entry name" value="Homodimeric domain of signal transducing histidine kinase"/>
    <property type="match status" value="1"/>
</dbReference>
<dbReference type="InterPro" id="IPR003594">
    <property type="entry name" value="HATPase_dom"/>
</dbReference>
<evidence type="ECO:0000313" key="17">
    <source>
        <dbReference type="Proteomes" id="UP000242329"/>
    </source>
</evidence>
<feature type="domain" description="PAS" evidence="14">
    <location>
        <begin position="248"/>
        <end position="288"/>
    </location>
</feature>
<keyword evidence="7" id="KW-0547">Nucleotide-binding</keyword>
<dbReference type="InterPro" id="IPR004358">
    <property type="entry name" value="Sig_transdc_His_kin-like_C"/>
</dbReference>
<keyword evidence="9" id="KW-0067">ATP-binding</keyword>